<dbReference type="InterPro" id="IPR011006">
    <property type="entry name" value="CheY-like_superfamily"/>
</dbReference>
<dbReference type="AlphaFoldDB" id="A0A4R1L1R4"/>
<dbReference type="Proteomes" id="UP000295210">
    <property type="component" value="Unassembled WGS sequence"/>
</dbReference>
<keyword evidence="5" id="KW-1185">Reference proteome</keyword>
<evidence type="ECO:0000259" key="3">
    <source>
        <dbReference type="PROSITE" id="PS50110"/>
    </source>
</evidence>
<dbReference type="SUPFAM" id="SSF52172">
    <property type="entry name" value="CheY-like"/>
    <property type="match status" value="1"/>
</dbReference>
<reference evidence="4 5" key="1">
    <citation type="submission" date="2019-03" db="EMBL/GenBank/DDBJ databases">
        <title>Genomic Encyclopedia of Type Strains, Phase IV (KMG-IV): sequencing the most valuable type-strain genomes for metagenomic binning, comparative biology and taxonomic classification.</title>
        <authorList>
            <person name="Goeker M."/>
        </authorList>
    </citation>
    <scope>NUCLEOTIDE SEQUENCE [LARGE SCALE GENOMIC DNA]</scope>
    <source>
        <strain evidence="4 5">DSM 103428</strain>
    </source>
</reference>
<dbReference type="PANTHER" id="PTHR44591">
    <property type="entry name" value="STRESS RESPONSE REGULATOR PROTEIN 1"/>
    <property type="match status" value="1"/>
</dbReference>
<dbReference type="Gene3D" id="3.40.50.2300">
    <property type="match status" value="1"/>
</dbReference>
<dbReference type="PANTHER" id="PTHR44591:SF3">
    <property type="entry name" value="RESPONSE REGULATORY DOMAIN-CONTAINING PROTEIN"/>
    <property type="match status" value="1"/>
</dbReference>
<comment type="caution">
    <text evidence="4">The sequence shown here is derived from an EMBL/GenBank/DDBJ whole genome shotgun (WGS) entry which is preliminary data.</text>
</comment>
<feature type="domain" description="Response regulatory" evidence="3">
    <location>
        <begin position="20"/>
        <end position="126"/>
    </location>
</feature>
<evidence type="ECO:0000313" key="5">
    <source>
        <dbReference type="Proteomes" id="UP000295210"/>
    </source>
</evidence>
<accession>A0A4R1L1R4</accession>
<dbReference type="InterPro" id="IPR001789">
    <property type="entry name" value="Sig_transdc_resp-reg_receiver"/>
</dbReference>
<feature type="modified residue" description="4-aspartylphosphate" evidence="2">
    <location>
        <position position="69"/>
    </location>
</feature>
<dbReference type="PROSITE" id="PS50110">
    <property type="entry name" value="RESPONSE_REGULATORY"/>
    <property type="match status" value="1"/>
</dbReference>
<sequence length="126" mass="13702">MYLFEEQISPRDNPLMAKPRILLVDDNQSVRMSLKMILEYNGFEVVAAAGVHEALGLIHSQVFDVLLSDLHMPDAGDGLTVVSAMRHSHPKAITLIFSGYPEMKGAASAILLQADGILTKPLASET</sequence>
<dbReference type="InterPro" id="IPR050595">
    <property type="entry name" value="Bact_response_regulator"/>
</dbReference>
<dbReference type="CDD" id="cd00156">
    <property type="entry name" value="REC"/>
    <property type="match status" value="1"/>
</dbReference>
<evidence type="ECO:0000256" key="1">
    <source>
        <dbReference type="ARBA" id="ARBA00022553"/>
    </source>
</evidence>
<evidence type="ECO:0000313" key="4">
    <source>
        <dbReference type="EMBL" id="TCK70880.1"/>
    </source>
</evidence>
<dbReference type="EMBL" id="SMGK01000006">
    <property type="protein sequence ID" value="TCK70880.1"/>
    <property type="molecule type" value="Genomic_DNA"/>
</dbReference>
<dbReference type="Pfam" id="PF00072">
    <property type="entry name" value="Response_reg"/>
    <property type="match status" value="1"/>
</dbReference>
<proteinExistence type="predicted"/>
<dbReference type="SMART" id="SM00448">
    <property type="entry name" value="REC"/>
    <property type="match status" value="1"/>
</dbReference>
<organism evidence="4 5">
    <name type="scientific">Acidipila rosea</name>
    <dbReference type="NCBI Taxonomy" id="768535"/>
    <lineage>
        <taxon>Bacteria</taxon>
        <taxon>Pseudomonadati</taxon>
        <taxon>Acidobacteriota</taxon>
        <taxon>Terriglobia</taxon>
        <taxon>Terriglobales</taxon>
        <taxon>Acidobacteriaceae</taxon>
        <taxon>Acidipila</taxon>
    </lineage>
</organism>
<protein>
    <submittedName>
        <fullName evidence="4">Response regulator receiver domain-containing protein</fullName>
    </submittedName>
</protein>
<gene>
    <name evidence="4" type="ORF">C7378_3270</name>
</gene>
<dbReference type="GO" id="GO:0000160">
    <property type="term" value="P:phosphorelay signal transduction system"/>
    <property type="evidence" value="ECO:0007669"/>
    <property type="project" value="InterPro"/>
</dbReference>
<evidence type="ECO:0000256" key="2">
    <source>
        <dbReference type="PROSITE-ProRule" id="PRU00169"/>
    </source>
</evidence>
<keyword evidence="1 2" id="KW-0597">Phosphoprotein</keyword>
<name>A0A4R1L1R4_9BACT</name>